<evidence type="ECO:0000256" key="6">
    <source>
        <dbReference type="ARBA" id="ARBA00032976"/>
    </source>
</evidence>
<protein>
    <recommendedName>
        <fullName evidence="3">Chitooligosaccharide deacetylase</fullName>
    </recommendedName>
    <alternativeName>
        <fullName evidence="6">Nodulation protein B</fullName>
    </alternativeName>
</protein>
<dbReference type="SUPFAM" id="SSF88713">
    <property type="entry name" value="Glycoside hydrolase/deacetylase"/>
    <property type="match status" value="1"/>
</dbReference>
<keyword evidence="5" id="KW-0378">Hydrolase</keyword>
<feature type="domain" description="NodB homology" evidence="8">
    <location>
        <begin position="34"/>
        <end position="260"/>
    </location>
</feature>
<dbReference type="Proteomes" id="UP001595887">
    <property type="component" value="Unassembled WGS sequence"/>
</dbReference>
<keyword evidence="4" id="KW-0479">Metal-binding</keyword>
<evidence type="ECO:0000256" key="5">
    <source>
        <dbReference type="ARBA" id="ARBA00022801"/>
    </source>
</evidence>
<comment type="function">
    <text evidence="1">Is involved in generating a small heat-stable compound (Nod), an acylated oligomer of N-acetylglucosamine, that stimulates mitosis in various plant protoplasts.</text>
</comment>
<feature type="signal peptide" evidence="7">
    <location>
        <begin position="1"/>
        <end position="27"/>
    </location>
</feature>
<dbReference type="PANTHER" id="PTHR10587">
    <property type="entry name" value="GLYCOSYL TRANSFERASE-RELATED"/>
    <property type="match status" value="1"/>
</dbReference>
<keyword evidence="10" id="KW-1185">Reference proteome</keyword>
<dbReference type="RefSeq" id="WP_381423501.1">
    <property type="nucleotide sequence ID" value="NZ_JBHSDH010000013.1"/>
</dbReference>
<comment type="similarity">
    <text evidence="2">Belongs to the polysaccharide deacetylase family.</text>
</comment>
<evidence type="ECO:0000256" key="2">
    <source>
        <dbReference type="ARBA" id="ARBA00010973"/>
    </source>
</evidence>
<dbReference type="PANTHER" id="PTHR10587:SF133">
    <property type="entry name" value="CHITIN DEACETYLASE 1-RELATED"/>
    <property type="match status" value="1"/>
</dbReference>
<dbReference type="PROSITE" id="PS51677">
    <property type="entry name" value="NODB"/>
    <property type="match status" value="1"/>
</dbReference>
<comment type="caution">
    <text evidence="9">The sequence shown here is derived from an EMBL/GenBank/DDBJ whole genome shotgun (WGS) entry which is preliminary data.</text>
</comment>
<accession>A0ABV8RH12</accession>
<proteinExistence type="inferred from homology"/>
<name>A0ABV8RH12_9SPHN</name>
<evidence type="ECO:0000256" key="3">
    <source>
        <dbReference type="ARBA" id="ARBA00020071"/>
    </source>
</evidence>
<feature type="chain" id="PRO_5046045375" description="Chitooligosaccharide deacetylase" evidence="7">
    <location>
        <begin position="28"/>
        <end position="323"/>
    </location>
</feature>
<dbReference type="InterPro" id="IPR011330">
    <property type="entry name" value="Glyco_hydro/deAcase_b/a-brl"/>
</dbReference>
<organism evidence="9 10">
    <name type="scientific">Sphingorhabdus arenilitoris</name>
    <dbReference type="NCBI Taxonomy" id="1490041"/>
    <lineage>
        <taxon>Bacteria</taxon>
        <taxon>Pseudomonadati</taxon>
        <taxon>Pseudomonadota</taxon>
        <taxon>Alphaproteobacteria</taxon>
        <taxon>Sphingomonadales</taxon>
        <taxon>Sphingomonadaceae</taxon>
        <taxon>Sphingorhabdus</taxon>
    </lineage>
</organism>
<evidence type="ECO:0000313" key="9">
    <source>
        <dbReference type="EMBL" id="MFC4292641.1"/>
    </source>
</evidence>
<evidence type="ECO:0000256" key="7">
    <source>
        <dbReference type="SAM" id="SignalP"/>
    </source>
</evidence>
<evidence type="ECO:0000256" key="1">
    <source>
        <dbReference type="ARBA" id="ARBA00003236"/>
    </source>
</evidence>
<keyword evidence="7" id="KW-0732">Signal</keyword>
<reference evidence="10" key="1">
    <citation type="journal article" date="2019" name="Int. J. Syst. Evol. Microbiol.">
        <title>The Global Catalogue of Microorganisms (GCM) 10K type strain sequencing project: providing services to taxonomists for standard genome sequencing and annotation.</title>
        <authorList>
            <consortium name="The Broad Institute Genomics Platform"/>
            <consortium name="The Broad Institute Genome Sequencing Center for Infectious Disease"/>
            <person name="Wu L."/>
            <person name="Ma J."/>
        </authorList>
    </citation>
    <scope>NUCLEOTIDE SEQUENCE [LARGE SCALE GENOMIC DNA]</scope>
    <source>
        <strain evidence="10">CECT 8531</strain>
    </source>
</reference>
<evidence type="ECO:0000313" key="10">
    <source>
        <dbReference type="Proteomes" id="UP001595887"/>
    </source>
</evidence>
<dbReference type="Pfam" id="PF01522">
    <property type="entry name" value="Polysacc_deac_1"/>
    <property type="match status" value="1"/>
</dbReference>
<evidence type="ECO:0000259" key="8">
    <source>
        <dbReference type="PROSITE" id="PS51677"/>
    </source>
</evidence>
<dbReference type="Gene3D" id="3.20.20.370">
    <property type="entry name" value="Glycoside hydrolase/deacetylase"/>
    <property type="match status" value="1"/>
</dbReference>
<evidence type="ECO:0000256" key="4">
    <source>
        <dbReference type="ARBA" id="ARBA00022723"/>
    </source>
</evidence>
<gene>
    <name evidence="9" type="ORF">ACFOWX_09480</name>
</gene>
<sequence>MDIIRWGKRISLWAILSSLLAISPAYADTQSSARRVALSFDDIPRGEGAFMTMDDRTDKIIAALKGSGAAQVVFFLNPCKLSEAQGAGGEARIAAYVAAGHVIANHSCTHPQLSNSDTESYLADIDKAEAWLKGRPGYRPWFRFPYLDEGGADKVKRDAIRSGLAQRGLTNGYVTADGSDWNLEQLTLDARAAGKDMDMKALRKLYVASQMSALDYHDELAQLTLGRSPAHVLLLHETDLAALFLPDLIAEMKRRGWAIISADEAFADPINKAMPDVPFAAGTLTGSMAWERDIAPPLSPLWMTVGVQKYLFEKQVLKDAVTQ</sequence>
<dbReference type="InterPro" id="IPR002509">
    <property type="entry name" value="NODB_dom"/>
</dbReference>
<dbReference type="EMBL" id="JBHSDH010000013">
    <property type="protein sequence ID" value="MFC4292641.1"/>
    <property type="molecule type" value="Genomic_DNA"/>
</dbReference>
<dbReference type="InterPro" id="IPR050248">
    <property type="entry name" value="Polysacc_deacetylase_ArnD"/>
</dbReference>